<dbReference type="GO" id="GO:0030234">
    <property type="term" value="F:enzyme regulator activity"/>
    <property type="evidence" value="ECO:0007669"/>
    <property type="project" value="InterPro"/>
</dbReference>
<reference evidence="6" key="1">
    <citation type="submission" date="2017-04" db="EMBL/GenBank/DDBJ databases">
        <title>Plasmodium gonderi genome.</title>
        <authorList>
            <person name="Arisue N."/>
            <person name="Honma H."/>
            <person name="Kawai S."/>
            <person name="Tougan T."/>
            <person name="Tanabe K."/>
            <person name="Horii T."/>
        </authorList>
    </citation>
    <scope>NUCLEOTIDE SEQUENCE [LARGE SCALE GENOMIC DNA]</scope>
    <source>
        <strain evidence="6">ATCC 30045</strain>
    </source>
</reference>
<protein>
    <submittedName>
        <fullName evidence="5">26S proteasome regulatory subunit RPN3</fullName>
    </submittedName>
</protein>
<evidence type="ECO:0000313" key="6">
    <source>
        <dbReference type="Proteomes" id="UP000195521"/>
    </source>
</evidence>
<keyword evidence="2 5" id="KW-0647">Proteasome</keyword>
<feature type="compositionally biased region" description="Acidic residues" evidence="3">
    <location>
        <begin position="488"/>
        <end position="502"/>
    </location>
</feature>
<comment type="caution">
    <text evidence="5">The sequence shown here is derived from an EMBL/GenBank/DDBJ whole genome shotgun (WGS) entry which is preliminary data.</text>
</comment>
<dbReference type="Pfam" id="PF25573">
    <property type="entry name" value="TPR_PSMD3_N"/>
    <property type="match status" value="1"/>
</dbReference>
<dbReference type="Gene3D" id="1.25.40.570">
    <property type="match status" value="1"/>
</dbReference>
<dbReference type="InterPro" id="IPR000717">
    <property type="entry name" value="PCI_dom"/>
</dbReference>
<dbReference type="RefSeq" id="XP_028544777.1">
    <property type="nucleotide sequence ID" value="XM_028688976.1"/>
</dbReference>
<organism evidence="5 6">
    <name type="scientific">Plasmodium gonderi</name>
    <dbReference type="NCBI Taxonomy" id="77519"/>
    <lineage>
        <taxon>Eukaryota</taxon>
        <taxon>Sar</taxon>
        <taxon>Alveolata</taxon>
        <taxon>Apicomplexa</taxon>
        <taxon>Aconoidasida</taxon>
        <taxon>Haemosporida</taxon>
        <taxon>Plasmodiidae</taxon>
        <taxon>Plasmodium</taxon>
        <taxon>Plasmodium (Plasmodium)</taxon>
    </lineage>
</organism>
<dbReference type="SMART" id="SM00753">
    <property type="entry name" value="PAM"/>
    <property type="match status" value="1"/>
</dbReference>
<dbReference type="GO" id="GO:0006511">
    <property type="term" value="P:ubiquitin-dependent protein catabolic process"/>
    <property type="evidence" value="ECO:0007669"/>
    <property type="project" value="TreeGrafter"/>
</dbReference>
<feature type="region of interest" description="Disordered" evidence="3">
    <location>
        <begin position="465"/>
        <end position="502"/>
    </location>
</feature>
<feature type="compositionally biased region" description="Basic and acidic residues" evidence="3">
    <location>
        <begin position="467"/>
        <end position="485"/>
    </location>
</feature>
<sequence length="502" mass="58240">MKEKNKKVEQTNEFEIKETSKKEDGRSVFVNNLLTSINNISNSIVYKDNRYILRMLKYIKCMRLSIKNESNTLMPIMINLINKMFKENYPIYGILNKYINEFKESVPKEITEFTNINDRTYTHAAPEIEVFFYIMILLYLLDAKCYEEAMQLSTVIVDRITKVNRRSLDYMNAKIYFYFSWVHELGGKLSQVRQRLLNIYRNACLHRDIMTQTVVLNLILRDYIKHNLYDLAVKFVSKTSFPENSSSNAQHARYLFYIGKILAIQLDYSEAHSKITQAIRKAPQNSQIAKGFKLEATKMEIIVELLMGDIPGRSLFSNKIMRNKLIPYKHVVSAVRNGDINKFAKVMNDYNALFMRDGVYLLIKRIHHNVIKTALRIINLSYSRISINDIGKKIGVESPMDIIGITAKAIHDGVIEATIDYDTQCVESKPNSDVYTTGDPMKAFHKRIAFCLQLYSDAIKAMQYPDENEKKGNEEAKQRKIRQQEELAQAEEGDLGDENDLL</sequence>
<dbReference type="InterPro" id="IPR036390">
    <property type="entry name" value="WH_DNA-bd_sf"/>
</dbReference>
<dbReference type="Pfam" id="PF08375">
    <property type="entry name" value="Rpn3_C"/>
    <property type="match status" value="1"/>
</dbReference>
<dbReference type="PANTHER" id="PTHR10758:SF2">
    <property type="entry name" value="26S PROTEASOME NON-ATPASE REGULATORY SUBUNIT 3"/>
    <property type="match status" value="1"/>
</dbReference>
<dbReference type="OMA" id="AKVYFYF"/>
<dbReference type="GO" id="GO:0042176">
    <property type="term" value="P:regulation of protein catabolic process"/>
    <property type="evidence" value="ECO:0007669"/>
    <property type="project" value="InterPro"/>
</dbReference>
<proteinExistence type="inferred from homology"/>
<evidence type="ECO:0000259" key="4">
    <source>
        <dbReference type="PROSITE" id="PS50250"/>
    </source>
</evidence>
<gene>
    <name evidence="5" type="ORF">PGO_121840</name>
</gene>
<dbReference type="PANTHER" id="PTHR10758">
    <property type="entry name" value="26S PROTEASOME NON-ATPASE REGULATORY SUBUNIT 3/COP9 SIGNALOSOME COMPLEX SUBUNIT 3"/>
    <property type="match status" value="1"/>
</dbReference>
<accession>A0A1Y1JKL4</accession>
<dbReference type="GeneID" id="39748924"/>
<dbReference type="EMBL" id="BDQF01000013">
    <property type="protein sequence ID" value="GAW82188.1"/>
    <property type="molecule type" value="Genomic_DNA"/>
</dbReference>
<dbReference type="Proteomes" id="UP000195521">
    <property type="component" value="Unassembled WGS sequence"/>
</dbReference>
<dbReference type="GO" id="GO:0008541">
    <property type="term" value="C:proteasome regulatory particle, lid subcomplex"/>
    <property type="evidence" value="ECO:0007669"/>
    <property type="project" value="TreeGrafter"/>
</dbReference>
<comment type="similarity">
    <text evidence="1">Belongs to the proteasome subunit S3 family.</text>
</comment>
<feature type="domain" description="PCI" evidence="4">
    <location>
        <begin position="252"/>
        <end position="433"/>
    </location>
</feature>
<dbReference type="Pfam" id="PF01399">
    <property type="entry name" value="PCI"/>
    <property type="match status" value="1"/>
</dbReference>
<evidence type="ECO:0000256" key="2">
    <source>
        <dbReference type="ARBA" id="ARBA00022942"/>
    </source>
</evidence>
<dbReference type="PROSITE" id="PS50250">
    <property type="entry name" value="PCI"/>
    <property type="match status" value="1"/>
</dbReference>
<keyword evidence="6" id="KW-1185">Reference proteome</keyword>
<name>A0A1Y1JKL4_PLAGO</name>
<evidence type="ECO:0000256" key="1">
    <source>
        <dbReference type="ARBA" id="ARBA00007912"/>
    </source>
</evidence>
<dbReference type="InterPro" id="IPR013586">
    <property type="entry name" value="PSMD3_C"/>
</dbReference>
<dbReference type="InterPro" id="IPR050756">
    <property type="entry name" value="CSN3"/>
</dbReference>
<dbReference type="SMART" id="SM00088">
    <property type="entry name" value="PINT"/>
    <property type="match status" value="1"/>
</dbReference>
<evidence type="ECO:0000256" key="3">
    <source>
        <dbReference type="SAM" id="MobiDB-lite"/>
    </source>
</evidence>
<evidence type="ECO:0000313" key="5">
    <source>
        <dbReference type="EMBL" id="GAW82188.1"/>
    </source>
</evidence>
<dbReference type="SUPFAM" id="SSF46785">
    <property type="entry name" value="Winged helix' DNA-binding domain"/>
    <property type="match status" value="1"/>
</dbReference>
<dbReference type="OrthoDB" id="1713558at2759"/>
<dbReference type="InterPro" id="IPR057985">
    <property type="entry name" value="TPR_PSMD3_N"/>
</dbReference>
<dbReference type="AlphaFoldDB" id="A0A1Y1JKL4"/>